<dbReference type="Proteomes" id="UP000523528">
    <property type="component" value="Unassembled WGS sequence"/>
</dbReference>
<sequence>MDRISFAEQMWEELLSMLYEGKVVSTFKGKATFTVVSFSDNGIEVRIASKTNEKKSLSRKVMMNAIYKLIDHIDGVRQKMVDPESRLKLGLLSLLPSTEKVRKVEAKRSVLYLILTSETRKKLTE</sequence>
<organism evidence="1 2">
    <name type="scientific">Anoxybacillus tengchongensis</name>
    <dbReference type="NCBI Taxonomy" id="576944"/>
    <lineage>
        <taxon>Bacteria</taxon>
        <taxon>Bacillati</taxon>
        <taxon>Bacillota</taxon>
        <taxon>Bacilli</taxon>
        <taxon>Bacillales</taxon>
        <taxon>Anoxybacillaceae</taxon>
        <taxon>Anoxybacillus</taxon>
    </lineage>
</organism>
<accession>A0A7W9YS15</accession>
<name>A0A7W9YS15_9BACL</name>
<dbReference type="AlphaFoldDB" id="A0A7W9YS15"/>
<proteinExistence type="predicted"/>
<evidence type="ECO:0000313" key="2">
    <source>
        <dbReference type="Proteomes" id="UP000523528"/>
    </source>
</evidence>
<dbReference type="RefSeq" id="WP_183249432.1">
    <property type="nucleotide sequence ID" value="NZ_JACHES010000009.1"/>
</dbReference>
<comment type="caution">
    <text evidence="1">The sequence shown here is derived from an EMBL/GenBank/DDBJ whole genome shotgun (WGS) entry which is preliminary data.</text>
</comment>
<reference evidence="1 2" key="1">
    <citation type="submission" date="2020-08" db="EMBL/GenBank/DDBJ databases">
        <title>Genomic Encyclopedia of Type Strains, Phase IV (KMG-IV): sequencing the most valuable type-strain genomes for metagenomic binning, comparative biology and taxonomic classification.</title>
        <authorList>
            <person name="Goeker M."/>
        </authorList>
    </citation>
    <scope>NUCLEOTIDE SEQUENCE [LARGE SCALE GENOMIC DNA]</scope>
    <source>
        <strain evidence="1 2">DSM 23211</strain>
    </source>
</reference>
<protein>
    <submittedName>
        <fullName evidence="1">Uncharacterized protein</fullName>
    </submittedName>
</protein>
<keyword evidence="2" id="KW-1185">Reference proteome</keyword>
<gene>
    <name evidence="1" type="ORF">HNQ82_002146</name>
</gene>
<dbReference type="EMBL" id="JACHES010000009">
    <property type="protein sequence ID" value="MBB6177313.1"/>
    <property type="molecule type" value="Genomic_DNA"/>
</dbReference>
<evidence type="ECO:0000313" key="1">
    <source>
        <dbReference type="EMBL" id="MBB6177313.1"/>
    </source>
</evidence>